<sequence>MPWLRFCHIYSHCRPVSLIAGRAVESSRFTLARKWCLLSALAPTAKNPHTRKWPWFIT</sequence>
<dbReference type="Proteomes" id="UP000011713">
    <property type="component" value="Unassembled WGS sequence"/>
</dbReference>
<keyword evidence="2" id="KW-1185">Reference proteome</keyword>
<evidence type="ECO:0000313" key="1">
    <source>
        <dbReference type="EnsemblProtists" id="HpaP813104"/>
    </source>
</evidence>
<proteinExistence type="predicted"/>
<dbReference type="InParanoid" id="M4C1Y9"/>
<protein>
    <submittedName>
        <fullName evidence="1">Uncharacterized protein</fullName>
    </submittedName>
</protein>
<reference evidence="1" key="2">
    <citation type="submission" date="2015-06" db="UniProtKB">
        <authorList>
            <consortium name="EnsemblProtists"/>
        </authorList>
    </citation>
    <scope>IDENTIFICATION</scope>
    <source>
        <strain evidence="1">Emoy2</strain>
    </source>
</reference>
<evidence type="ECO:0000313" key="2">
    <source>
        <dbReference type="Proteomes" id="UP000011713"/>
    </source>
</evidence>
<dbReference type="AlphaFoldDB" id="M4C1Y9"/>
<dbReference type="EnsemblProtists" id="HpaT813104">
    <property type="protein sequence ID" value="HpaP813104"/>
    <property type="gene ID" value="HpaG813104"/>
</dbReference>
<reference evidence="2" key="1">
    <citation type="journal article" date="2010" name="Science">
        <title>Signatures of adaptation to obligate biotrophy in the Hyaloperonospora arabidopsidis genome.</title>
        <authorList>
            <person name="Baxter L."/>
            <person name="Tripathy S."/>
            <person name="Ishaque N."/>
            <person name="Boot N."/>
            <person name="Cabral A."/>
            <person name="Kemen E."/>
            <person name="Thines M."/>
            <person name="Ah-Fong A."/>
            <person name="Anderson R."/>
            <person name="Badejoko W."/>
            <person name="Bittner-Eddy P."/>
            <person name="Boore J.L."/>
            <person name="Chibucos M.C."/>
            <person name="Coates M."/>
            <person name="Dehal P."/>
            <person name="Delehaunty K."/>
            <person name="Dong S."/>
            <person name="Downton P."/>
            <person name="Dumas B."/>
            <person name="Fabro G."/>
            <person name="Fronick C."/>
            <person name="Fuerstenberg S.I."/>
            <person name="Fulton L."/>
            <person name="Gaulin E."/>
            <person name="Govers F."/>
            <person name="Hughes L."/>
            <person name="Humphray S."/>
            <person name="Jiang R.H."/>
            <person name="Judelson H."/>
            <person name="Kamoun S."/>
            <person name="Kyung K."/>
            <person name="Meijer H."/>
            <person name="Minx P."/>
            <person name="Morris P."/>
            <person name="Nelson J."/>
            <person name="Phuntumart V."/>
            <person name="Qutob D."/>
            <person name="Rehmany A."/>
            <person name="Rougon-Cardoso A."/>
            <person name="Ryden P."/>
            <person name="Torto-Alalibo T."/>
            <person name="Studholme D."/>
            <person name="Wang Y."/>
            <person name="Win J."/>
            <person name="Wood J."/>
            <person name="Clifton S.W."/>
            <person name="Rogers J."/>
            <person name="Van den Ackerveken G."/>
            <person name="Jones J.D."/>
            <person name="McDowell J.M."/>
            <person name="Beynon J."/>
            <person name="Tyler B.M."/>
        </authorList>
    </citation>
    <scope>NUCLEOTIDE SEQUENCE [LARGE SCALE GENOMIC DNA]</scope>
    <source>
        <strain evidence="2">Emoy2</strain>
    </source>
</reference>
<accession>M4C1Y9</accession>
<dbReference type="EMBL" id="JH598109">
    <property type="status" value="NOT_ANNOTATED_CDS"/>
    <property type="molecule type" value="Genomic_DNA"/>
</dbReference>
<name>M4C1Y9_HYAAE</name>
<organism evidence="1 2">
    <name type="scientific">Hyaloperonospora arabidopsidis (strain Emoy2)</name>
    <name type="common">Downy mildew agent</name>
    <name type="synonym">Peronospora arabidopsidis</name>
    <dbReference type="NCBI Taxonomy" id="559515"/>
    <lineage>
        <taxon>Eukaryota</taxon>
        <taxon>Sar</taxon>
        <taxon>Stramenopiles</taxon>
        <taxon>Oomycota</taxon>
        <taxon>Peronosporomycetes</taxon>
        <taxon>Peronosporales</taxon>
        <taxon>Peronosporaceae</taxon>
        <taxon>Hyaloperonospora</taxon>
    </lineage>
</organism>
<dbReference type="VEuPathDB" id="FungiDB:HpaG813104"/>
<dbReference type="HOGENOM" id="CLU_2983170_0_0_1"/>